<name>A0A481Z744_9VIRU</name>
<dbReference type="EMBL" id="MK500494">
    <property type="protein sequence ID" value="QBK90551.1"/>
    <property type="molecule type" value="Genomic_DNA"/>
</dbReference>
<dbReference type="SUPFAM" id="SSF53335">
    <property type="entry name" value="S-adenosyl-L-methionine-dependent methyltransferases"/>
    <property type="match status" value="1"/>
</dbReference>
<reference evidence="2" key="1">
    <citation type="journal article" date="2019" name="MBio">
        <title>Virus Genomes from Deep Sea Sediments Expand the Ocean Megavirome and Support Independent Origins of Viral Gigantism.</title>
        <authorList>
            <person name="Backstrom D."/>
            <person name="Yutin N."/>
            <person name="Jorgensen S.L."/>
            <person name="Dharamshi J."/>
            <person name="Homa F."/>
            <person name="Zaremba-Niedwiedzka K."/>
            <person name="Spang A."/>
            <person name="Wolf Y.I."/>
            <person name="Koonin E.V."/>
            <person name="Ettema T.J."/>
        </authorList>
    </citation>
    <scope>NUCLEOTIDE SEQUENCE</scope>
</reference>
<feature type="domain" description="Methyltransferase type 11" evidence="1">
    <location>
        <begin position="41"/>
        <end position="108"/>
    </location>
</feature>
<organism evidence="2">
    <name type="scientific">Pithovirus LCPAC104</name>
    <dbReference type="NCBI Taxonomy" id="2506589"/>
    <lineage>
        <taxon>Viruses</taxon>
        <taxon>Pithoviruses</taxon>
    </lineage>
</organism>
<accession>A0A481Z744</accession>
<dbReference type="InterPro" id="IPR029063">
    <property type="entry name" value="SAM-dependent_MTases_sf"/>
</dbReference>
<dbReference type="InterPro" id="IPR013216">
    <property type="entry name" value="Methyltransf_11"/>
</dbReference>
<dbReference type="GO" id="GO:0008757">
    <property type="term" value="F:S-adenosylmethionine-dependent methyltransferase activity"/>
    <property type="evidence" value="ECO:0007669"/>
    <property type="project" value="InterPro"/>
</dbReference>
<gene>
    <name evidence="2" type="ORF">LCPAC104_00470</name>
</gene>
<protein>
    <submittedName>
        <fullName evidence="2">Methyltransferase domain protein</fullName>
    </submittedName>
</protein>
<dbReference type="Pfam" id="PF08241">
    <property type="entry name" value="Methyltransf_11"/>
    <property type="match status" value="1"/>
</dbReference>
<keyword evidence="2" id="KW-0808">Transferase</keyword>
<dbReference type="GO" id="GO:0032259">
    <property type="term" value="P:methylation"/>
    <property type="evidence" value="ECO:0007669"/>
    <property type="project" value="UniProtKB-KW"/>
</dbReference>
<proteinExistence type="predicted"/>
<evidence type="ECO:0000259" key="1">
    <source>
        <dbReference type="Pfam" id="PF08241"/>
    </source>
</evidence>
<evidence type="ECO:0000313" key="2">
    <source>
        <dbReference type="EMBL" id="QBK90551.1"/>
    </source>
</evidence>
<dbReference type="Gene3D" id="3.40.50.150">
    <property type="entry name" value="Vaccinia Virus protein VP39"/>
    <property type="match status" value="1"/>
</dbReference>
<sequence length="210" mass="23642">MHDTSLTSGEAFSETYGGHNKLVIDIGGKDVNGSLRSFFEKKGMTFISVDLEPHSSVNIVVKPGEKLPFEDGSVDLIVSTSCFEHDPCFWLTFKEMTRIIKSDGFIYVNAPTSGAYHCYPGDNWRFYSDAGQSLAYWSGIQISNENIYPVKVVETFNILGSQFNDFVCVWKRVDIENKETNIITSHNIVNNRGILEKTINNKGFITRKTC</sequence>
<keyword evidence="2" id="KW-0489">Methyltransferase</keyword>